<dbReference type="Proteomes" id="UP001177023">
    <property type="component" value="Unassembled WGS sequence"/>
</dbReference>
<name>A0AA36CH39_9BILA</name>
<accession>A0AA36CH39</accession>
<gene>
    <name evidence="2" type="ORF">MSPICULIGERA_LOCUS6491</name>
</gene>
<feature type="region of interest" description="Disordered" evidence="1">
    <location>
        <begin position="1"/>
        <end position="26"/>
    </location>
</feature>
<comment type="caution">
    <text evidence="2">The sequence shown here is derived from an EMBL/GenBank/DDBJ whole genome shotgun (WGS) entry which is preliminary data.</text>
</comment>
<reference evidence="2" key="1">
    <citation type="submission" date="2023-06" db="EMBL/GenBank/DDBJ databases">
        <authorList>
            <person name="Delattre M."/>
        </authorList>
    </citation>
    <scope>NUCLEOTIDE SEQUENCE</scope>
    <source>
        <strain evidence="2">AF72</strain>
    </source>
</reference>
<dbReference type="AlphaFoldDB" id="A0AA36CH39"/>
<dbReference type="EMBL" id="CATQJA010001611">
    <property type="protein sequence ID" value="CAJ0567959.1"/>
    <property type="molecule type" value="Genomic_DNA"/>
</dbReference>
<organism evidence="2 3">
    <name type="scientific">Mesorhabditis spiculigera</name>
    <dbReference type="NCBI Taxonomy" id="96644"/>
    <lineage>
        <taxon>Eukaryota</taxon>
        <taxon>Metazoa</taxon>
        <taxon>Ecdysozoa</taxon>
        <taxon>Nematoda</taxon>
        <taxon>Chromadorea</taxon>
        <taxon>Rhabditida</taxon>
        <taxon>Rhabditina</taxon>
        <taxon>Rhabditomorpha</taxon>
        <taxon>Rhabditoidea</taxon>
        <taxon>Rhabditidae</taxon>
        <taxon>Mesorhabditinae</taxon>
        <taxon>Mesorhabditis</taxon>
    </lineage>
</organism>
<evidence type="ECO:0000313" key="2">
    <source>
        <dbReference type="EMBL" id="CAJ0567959.1"/>
    </source>
</evidence>
<protein>
    <submittedName>
        <fullName evidence="2">Uncharacterized protein</fullName>
    </submittedName>
</protein>
<evidence type="ECO:0000256" key="1">
    <source>
        <dbReference type="SAM" id="MobiDB-lite"/>
    </source>
</evidence>
<sequence>MIAGSQGKRAHGLYPTANKEADWHHGSPIPQMVASVTILKSYMGFKKEKKTQMMEHLVHFRCSGNLVKGRFVRRTSFLQNASFTPITPPLQRLVARVCFVTKER</sequence>
<feature type="non-terminal residue" evidence="2">
    <location>
        <position position="1"/>
    </location>
</feature>
<evidence type="ECO:0000313" key="3">
    <source>
        <dbReference type="Proteomes" id="UP001177023"/>
    </source>
</evidence>
<keyword evidence="3" id="KW-1185">Reference proteome</keyword>
<proteinExistence type="predicted"/>